<feature type="domain" description="F-box" evidence="2">
    <location>
        <begin position="8"/>
        <end position="57"/>
    </location>
</feature>
<comment type="caution">
    <text evidence="3">The sequence shown here is derived from an EMBL/GenBank/DDBJ whole genome shotgun (WGS) entry which is preliminary data.</text>
</comment>
<dbReference type="GO" id="GO:0005886">
    <property type="term" value="C:plasma membrane"/>
    <property type="evidence" value="ECO:0007669"/>
    <property type="project" value="EnsemblPlants"/>
</dbReference>
<dbReference type="STRING" id="4072.A0A2G2YLS2"/>
<keyword evidence="1" id="KW-0175">Coiled coil</keyword>
<name>A0A2G2YLS2_CAPAN</name>
<dbReference type="Gramene" id="PHT70686">
    <property type="protein sequence ID" value="PHT70686"/>
    <property type="gene ID" value="T459_25790"/>
</dbReference>
<dbReference type="Gene3D" id="1.20.1280.50">
    <property type="match status" value="1"/>
</dbReference>
<protein>
    <submittedName>
        <fullName evidence="3">F-box protein SKIP24</fullName>
    </submittedName>
</protein>
<keyword evidence="4" id="KW-1185">Reference proteome</keyword>
<reference evidence="3 4" key="2">
    <citation type="journal article" date="2017" name="Genome Biol.">
        <title>New reference genome sequences of hot pepper reveal the massive evolution of plant disease-resistance genes by retroduplication.</title>
        <authorList>
            <person name="Kim S."/>
            <person name="Park J."/>
            <person name="Yeom S.I."/>
            <person name="Kim Y.M."/>
            <person name="Seo E."/>
            <person name="Kim K.T."/>
            <person name="Kim M.S."/>
            <person name="Lee J.M."/>
            <person name="Cheong K."/>
            <person name="Shin H.S."/>
            <person name="Kim S.B."/>
            <person name="Han K."/>
            <person name="Lee J."/>
            <person name="Park M."/>
            <person name="Lee H.A."/>
            <person name="Lee H.Y."/>
            <person name="Lee Y."/>
            <person name="Oh S."/>
            <person name="Lee J.H."/>
            <person name="Choi E."/>
            <person name="Choi E."/>
            <person name="Lee S.E."/>
            <person name="Jeon J."/>
            <person name="Kim H."/>
            <person name="Choi G."/>
            <person name="Song H."/>
            <person name="Lee J."/>
            <person name="Lee S.C."/>
            <person name="Kwon J.K."/>
            <person name="Lee H.Y."/>
            <person name="Koo N."/>
            <person name="Hong Y."/>
            <person name="Kim R.W."/>
            <person name="Kang W.H."/>
            <person name="Huh J.H."/>
            <person name="Kang B.C."/>
            <person name="Yang T.J."/>
            <person name="Lee Y.H."/>
            <person name="Bennetzen J.L."/>
            <person name="Choi D."/>
        </authorList>
    </citation>
    <scope>NUCLEOTIDE SEQUENCE [LARGE SCALE GENOMIC DNA]</scope>
    <source>
        <strain evidence="4">cv. CM334</strain>
    </source>
</reference>
<dbReference type="InterPro" id="IPR036047">
    <property type="entry name" value="F-box-like_dom_sf"/>
</dbReference>
<dbReference type="SUPFAM" id="SSF81383">
    <property type="entry name" value="F-box domain"/>
    <property type="match status" value="1"/>
</dbReference>
<dbReference type="EMBL" id="AYRZ02000010">
    <property type="protein sequence ID" value="PHT70686.1"/>
    <property type="molecule type" value="Genomic_DNA"/>
</dbReference>
<reference evidence="3 4" key="1">
    <citation type="journal article" date="2014" name="Nat. Genet.">
        <title>Genome sequence of the hot pepper provides insights into the evolution of pungency in Capsicum species.</title>
        <authorList>
            <person name="Kim S."/>
            <person name="Park M."/>
            <person name="Yeom S.I."/>
            <person name="Kim Y.M."/>
            <person name="Lee J.M."/>
            <person name="Lee H.A."/>
            <person name="Seo E."/>
            <person name="Choi J."/>
            <person name="Cheong K."/>
            <person name="Kim K.T."/>
            <person name="Jung K."/>
            <person name="Lee G.W."/>
            <person name="Oh S.K."/>
            <person name="Bae C."/>
            <person name="Kim S.B."/>
            <person name="Lee H.Y."/>
            <person name="Kim S.Y."/>
            <person name="Kim M.S."/>
            <person name="Kang B.C."/>
            <person name="Jo Y.D."/>
            <person name="Yang H.B."/>
            <person name="Jeong H.J."/>
            <person name="Kang W.H."/>
            <person name="Kwon J.K."/>
            <person name="Shin C."/>
            <person name="Lim J.Y."/>
            <person name="Park J.H."/>
            <person name="Huh J.H."/>
            <person name="Kim J.S."/>
            <person name="Kim B.D."/>
            <person name="Cohen O."/>
            <person name="Paran I."/>
            <person name="Suh M.C."/>
            <person name="Lee S.B."/>
            <person name="Kim Y.K."/>
            <person name="Shin Y."/>
            <person name="Noh S.J."/>
            <person name="Park J."/>
            <person name="Seo Y.S."/>
            <person name="Kwon S.Y."/>
            <person name="Kim H.A."/>
            <person name="Park J.M."/>
            <person name="Kim H.J."/>
            <person name="Choi S.B."/>
            <person name="Bosland P.W."/>
            <person name="Reeves G."/>
            <person name="Jo S.H."/>
            <person name="Lee B.W."/>
            <person name="Cho H.T."/>
            <person name="Choi H.S."/>
            <person name="Lee M.S."/>
            <person name="Yu Y."/>
            <person name="Do Choi Y."/>
            <person name="Park B.S."/>
            <person name="van Deynze A."/>
            <person name="Ashrafi H."/>
            <person name="Hill T."/>
            <person name="Kim W.T."/>
            <person name="Pai H.S."/>
            <person name="Ahn H.K."/>
            <person name="Yeam I."/>
            <person name="Giovannoni J.J."/>
            <person name="Rose J.K."/>
            <person name="Sorensen I."/>
            <person name="Lee S.J."/>
            <person name="Kim R.W."/>
            <person name="Choi I.Y."/>
            <person name="Choi B.S."/>
            <person name="Lim J.S."/>
            <person name="Lee Y.H."/>
            <person name="Choi D."/>
        </authorList>
    </citation>
    <scope>NUCLEOTIDE SEQUENCE [LARGE SCALE GENOMIC DNA]</scope>
    <source>
        <strain evidence="4">cv. CM334</strain>
    </source>
</reference>
<dbReference type="GO" id="GO:0005634">
    <property type="term" value="C:nucleus"/>
    <property type="evidence" value="ECO:0007669"/>
    <property type="project" value="EnsemblPlants"/>
</dbReference>
<dbReference type="InterPro" id="IPR001810">
    <property type="entry name" value="F-box_dom"/>
</dbReference>
<dbReference type="AlphaFoldDB" id="A0A2G2YLS2"/>
<proteinExistence type="predicted"/>
<evidence type="ECO:0000259" key="2">
    <source>
        <dbReference type="Pfam" id="PF12937"/>
    </source>
</evidence>
<sequence length="298" mass="34914">MLPAYSYSALPEELWRRIFEIGIESSNFNYKDLCCLSITCKLLNRLSHDDSLWSSLFSADFPQYHINQLPSSSSSISNKSLYKIRYEKVREQKLLAHRRAVLRIQSEINEHSRRIGAMEHQCAEEKEKMKNAVSEMVNLRQIRQAKVALNVWQPEIVRGKQKQMVEQCNIPIDDRIRAIEMELKLCKQQLQGLENALRVEKKRMQTTKEKLASVQYHPLREFNLTVSPIDEHDMRRKRFKNTNMGEPRVCKNLDSVRLSLCLFGSKNHGVGIRWGKRVNKMEDYSSESQKKSKMNVVQ</sequence>
<dbReference type="Pfam" id="PF12937">
    <property type="entry name" value="F-box-like"/>
    <property type="match status" value="1"/>
</dbReference>
<evidence type="ECO:0000256" key="1">
    <source>
        <dbReference type="SAM" id="Coils"/>
    </source>
</evidence>
<dbReference type="Proteomes" id="UP000222542">
    <property type="component" value="Unassembled WGS sequence"/>
</dbReference>
<evidence type="ECO:0000313" key="4">
    <source>
        <dbReference type="Proteomes" id="UP000222542"/>
    </source>
</evidence>
<feature type="coiled-coil region" evidence="1">
    <location>
        <begin position="108"/>
        <end position="142"/>
    </location>
</feature>
<dbReference type="OMA" id="SNEDSLW"/>
<evidence type="ECO:0000313" key="3">
    <source>
        <dbReference type="EMBL" id="PHT70686.1"/>
    </source>
</evidence>
<organism evidence="3 4">
    <name type="scientific">Capsicum annuum</name>
    <name type="common">Capsicum pepper</name>
    <dbReference type="NCBI Taxonomy" id="4072"/>
    <lineage>
        <taxon>Eukaryota</taxon>
        <taxon>Viridiplantae</taxon>
        <taxon>Streptophyta</taxon>
        <taxon>Embryophyta</taxon>
        <taxon>Tracheophyta</taxon>
        <taxon>Spermatophyta</taxon>
        <taxon>Magnoliopsida</taxon>
        <taxon>eudicotyledons</taxon>
        <taxon>Gunneridae</taxon>
        <taxon>Pentapetalae</taxon>
        <taxon>asterids</taxon>
        <taxon>lamiids</taxon>
        <taxon>Solanales</taxon>
        <taxon>Solanaceae</taxon>
        <taxon>Solanoideae</taxon>
        <taxon>Capsiceae</taxon>
        <taxon>Capsicum</taxon>
    </lineage>
</organism>
<feature type="coiled-coil region" evidence="1">
    <location>
        <begin position="176"/>
        <end position="210"/>
    </location>
</feature>
<accession>A0A2G2YLS2</accession>
<gene>
    <name evidence="3" type="ORF">T459_25790</name>
</gene>